<evidence type="ECO:0000313" key="2">
    <source>
        <dbReference type="EMBL" id="SMP61374.1"/>
    </source>
</evidence>
<comment type="caution">
    <text evidence="2">The sequence shown here is derived from an EMBL/GenBank/DDBJ whole genome shotgun (WGS) entry which is preliminary data.</text>
</comment>
<reference evidence="2 3" key="1">
    <citation type="submission" date="2017-05" db="EMBL/GenBank/DDBJ databases">
        <authorList>
            <person name="Varghese N."/>
            <person name="Submissions S."/>
        </authorList>
    </citation>
    <scope>NUCLEOTIDE SEQUENCE [LARGE SCALE GENOMIC DNA]</scope>
    <source>
        <strain evidence="2 3">DSM 25457</strain>
    </source>
</reference>
<dbReference type="Proteomes" id="UP001158067">
    <property type="component" value="Unassembled WGS sequence"/>
</dbReference>
<name>A0ABY1Q6N7_9BACT</name>
<protein>
    <submittedName>
        <fullName evidence="2">Calcineurin-like phosphoesterase</fullName>
    </submittedName>
</protein>
<feature type="domain" description="Calcineurin-like phosphoesterase" evidence="1">
    <location>
        <begin position="11"/>
        <end position="64"/>
    </location>
</feature>
<dbReference type="SUPFAM" id="SSF56300">
    <property type="entry name" value="Metallo-dependent phosphatases"/>
    <property type="match status" value="1"/>
</dbReference>
<dbReference type="RefSeq" id="WP_283433163.1">
    <property type="nucleotide sequence ID" value="NZ_FXUG01000007.1"/>
</dbReference>
<dbReference type="Gene3D" id="3.60.21.10">
    <property type="match status" value="1"/>
</dbReference>
<accession>A0ABY1Q6N7</accession>
<sequence>MERRNRLQAFDIIGDIHGNADQLKRLLVDVGYTSPGKGYWHRNRKIVFVGDFVDRSPAIGEVVAIARAMVEEGGCFGGDWEPLEV</sequence>
<dbReference type="InterPro" id="IPR050126">
    <property type="entry name" value="Ap4A_hydrolase"/>
</dbReference>
<dbReference type="PANTHER" id="PTHR42850:SF7">
    <property type="entry name" value="BIS(5'-NUCLEOSYL)-TETRAPHOSPHATASE PRPE [ASYMMETRICAL]"/>
    <property type="match status" value="1"/>
</dbReference>
<evidence type="ECO:0000313" key="3">
    <source>
        <dbReference type="Proteomes" id="UP001158067"/>
    </source>
</evidence>
<gene>
    <name evidence="2" type="ORF">SAMN06265222_10787</name>
</gene>
<dbReference type="Pfam" id="PF00149">
    <property type="entry name" value="Metallophos"/>
    <property type="match status" value="1"/>
</dbReference>
<dbReference type="EMBL" id="FXUG01000007">
    <property type="protein sequence ID" value="SMP61374.1"/>
    <property type="molecule type" value="Genomic_DNA"/>
</dbReference>
<proteinExistence type="predicted"/>
<dbReference type="PANTHER" id="PTHR42850">
    <property type="entry name" value="METALLOPHOSPHOESTERASE"/>
    <property type="match status" value="1"/>
</dbReference>
<dbReference type="InterPro" id="IPR004843">
    <property type="entry name" value="Calcineurin-like_PHP"/>
</dbReference>
<evidence type="ECO:0000259" key="1">
    <source>
        <dbReference type="Pfam" id="PF00149"/>
    </source>
</evidence>
<keyword evidence="3" id="KW-1185">Reference proteome</keyword>
<dbReference type="InterPro" id="IPR029052">
    <property type="entry name" value="Metallo-depent_PP-like"/>
</dbReference>
<organism evidence="2 3">
    <name type="scientific">Neorhodopirellula lusitana</name>
    <dbReference type="NCBI Taxonomy" id="445327"/>
    <lineage>
        <taxon>Bacteria</taxon>
        <taxon>Pseudomonadati</taxon>
        <taxon>Planctomycetota</taxon>
        <taxon>Planctomycetia</taxon>
        <taxon>Pirellulales</taxon>
        <taxon>Pirellulaceae</taxon>
        <taxon>Neorhodopirellula</taxon>
    </lineage>
</organism>